<dbReference type="InterPro" id="IPR029063">
    <property type="entry name" value="SAM-dependent_MTases_sf"/>
</dbReference>
<gene>
    <name evidence="1" type="ORF">PAM7066_00259</name>
</gene>
<dbReference type="Gene3D" id="3.40.50.150">
    <property type="entry name" value="Vaccinia Virus protein VP39"/>
    <property type="match status" value="1"/>
</dbReference>
<evidence type="ECO:0000313" key="2">
    <source>
        <dbReference type="Proteomes" id="UP000193870"/>
    </source>
</evidence>
<proteinExistence type="predicted"/>
<dbReference type="RefSeq" id="WP_085852302.1">
    <property type="nucleotide sequence ID" value="NZ_FOPF01000001.1"/>
</dbReference>
<keyword evidence="2" id="KW-1185">Reference proteome</keyword>
<sequence length="523" mass="57572">MTLPEIGSLWVGAQLTWLEQLCFKSFVDAGHAVTLFTYEDVAGVPDGVRIAPASDILPAENILRHARTGSPAYHADIFRLHLMEGTDLIWADADAYCVRPWEVASDAPLYGWIAGDVAQVNNGVLRLPKGSETLRRMSEFAADPCPIPPWLPAARQDELSRAKAAGRGVHVSELPWGVLGPDLLTHMLRETGEIAHAKAPQVLYPVPFDDTHHMLKDRRREEVAARIGEETLSVHLWGRRCRNVLAKFGGQPMSGSWLSGLLKRHGIDPEPTRHLIRYRPPSKAKRRADLPDAIDFSMFTDQDVANLILQRSEVIDSGSAVRAWATGDDAPLLDLARRHRETVLSIALERLRTECERFVDAVDEDPPARIADIGCGYGLASLVLYHRYEAEVLLIDIESAADRHMGYADRGAGYADLSTARAFLEANGVPAERIITLNPNKVPLDNAGTVDLAVSLLSCGFHYPAKTYETFFGRQVRPGGRIAMDIRKGSGGIAYMRRFGAVQMLEKTGKSAGILVRKEAVNA</sequence>
<dbReference type="Proteomes" id="UP000193870">
    <property type="component" value="Unassembled WGS sequence"/>
</dbReference>
<evidence type="ECO:0000313" key="1">
    <source>
        <dbReference type="EMBL" id="SLN14413.1"/>
    </source>
</evidence>
<organism evidence="1 2">
    <name type="scientific">Palleronia marisminoris</name>
    <dbReference type="NCBI Taxonomy" id="315423"/>
    <lineage>
        <taxon>Bacteria</taxon>
        <taxon>Pseudomonadati</taxon>
        <taxon>Pseudomonadota</taxon>
        <taxon>Alphaproteobacteria</taxon>
        <taxon>Rhodobacterales</taxon>
        <taxon>Roseobacteraceae</taxon>
        <taxon>Palleronia</taxon>
    </lineage>
</organism>
<dbReference type="OrthoDB" id="5354021at2"/>
<dbReference type="AlphaFoldDB" id="A0A1Y5RCM3"/>
<dbReference type="CDD" id="cd02440">
    <property type="entry name" value="AdoMet_MTases"/>
    <property type="match status" value="1"/>
</dbReference>
<dbReference type="EMBL" id="FWFV01000001">
    <property type="protein sequence ID" value="SLN14413.1"/>
    <property type="molecule type" value="Genomic_DNA"/>
</dbReference>
<reference evidence="1 2" key="1">
    <citation type="submission" date="2017-03" db="EMBL/GenBank/DDBJ databases">
        <authorList>
            <person name="Afonso C.L."/>
            <person name="Miller P.J."/>
            <person name="Scott M.A."/>
            <person name="Spackman E."/>
            <person name="Goraichik I."/>
            <person name="Dimitrov K.M."/>
            <person name="Suarez D.L."/>
            <person name="Swayne D.E."/>
        </authorList>
    </citation>
    <scope>NUCLEOTIDE SEQUENCE [LARGE SCALE GENOMIC DNA]</scope>
    <source>
        <strain evidence="1 2">CECT 7066</strain>
    </source>
</reference>
<protein>
    <recommendedName>
        <fullName evidence="3">Methyltransferase domain protein</fullName>
    </recommendedName>
</protein>
<name>A0A1Y5RCM3_9RHOB</name>
<accession>A0A1Y5RCM3</accession>
<dbReference type="SUPFAM" id="SSF53335">
    <property type="entry name" value="S-adenosyl-L-methionine-dependent methyltransferases"/>
    <property type="match status" value="1"/>
</dbReference>
<evidence type="ECO:0008006" key="3">
    <source>
        <dbReference type="Google" id="ProtNLM"/>
    </source>
</evidence>
<dbReference type="STRING" id="315423.SAMN04488020_101258"/>